<dbReference type="SUPFAM" id="SSF53822">
    <property type="entry name" value="Periplasmic binding protein-like I"/>
    <property type="match status" value="1"/>
</dbReference>
<dbReference type="CDD" id="cd06339">
    <property type="entry name" value="PBP1_YraM_LppC_lipoprotein-like"/>
    <property type="match status" value="1"/>
</dbReference>
<dbReference type="EMBL" id="UOEQ01000371">
    <property type="protein sequence ID" value="VAW21729.1"/>
    <property type="molecule type" value="Genomic_DNA"/>
</dbReference>
<accession>A0A3B0UAY8</accession>
<keyword evidence="1" id="KW-0732">Signal</keyword>
<feature type="non-terminal residue" evidence="3">
    <location>
        <position position="378"/>
    </location>
</feature>
<evidence type="ECO:0000313" key="3">
    <source>
        <dbReference type="EMBL" id="VAW21729.1"/>
    </source>
</evidence>
<sequence length="378" mass="38925">MDSAIYVTLQKKASSFGAHIARFARLKPTKITVGAVLLAAITGCSSVGFPQVSNPFQTLPAPAPLDGVMPGEGQVLGTGAVNVAMLLPLSGDVASVGQSMANAAKLAMDFIAQSPNIGSNITLTIMDTAGNPSVAAARASEAIRGGASVILGPLKAESVRAAGAVARSSGIPLIGFSNNSGAASQGVYLLNVLPETEVKRSLAYAQSQGRQAFAAIIPNTEFGNIQNGAFRQASGDLGIAVRAIYRFSNEGEARGVIDQILPFLSSGAIDTVFLPDRATASSFGVLMEEAGLDKDNITIIGSLDWSGDLQIPQTAFLVGAVYPAVDEAGLAALRPAYEAQFGATPHALSTISYTAVLLSNSQTLSQSQPRYAQNVLTR</sequence>
<dbReference type="InterPro" id="IPR028082">
    <property type="entry name" value="Peripla_BP_I"/>
</dbReference>
<dbReference type="PANTHER" id="PTHR30483">
    <property type="entry name" value="LEUCINE-SPECIFIC-BINDING PROTEIN"/>
    <property type="match status" value="1"/>
</dbReference>
<dbReference type="InterPro" id="IPR028081">
    <property type="entry name" value="Leu-bd"/>
</dbReference>
<evidence type="ECO:0000256" key="1">
    <source>
        <dbReference type="ARBA" id="ARBA00022729"/>
    </source>
</evidence>
<dbReference type="Pfam" id="PF13458">
    <property type="entry name" value="Peripla_BP_6"/>
    <property type="match status" value="1"/>
</dbReference>
<dbReference type="AlphaFoldDB" id="A0A3B0UAY8"/>
<gene>
    <name evidence="3" type="ORF">MNBD_ALPHA11-2405</name>
</gene>
<reference evidence="3" key="1">
    <citation type="submission" date="2018-06" db="EMBL/GenBank/DDBJ databases">
        <authorList>
            <person name="Zhirakovskaya E."/>
        </authorList>
    </citation>
    <scope>NUCLEOTIDE SEQUENCE</scope>
</reference>
<organism evidence="3">
    <name type="scientific">hydrothermal vent metagenome</name>
    <dbReference type="NCBI Taxonomy" id="652676"/>
    <lineage>
        <taxon>unclassified sequences</taxon>
        <taxon>metagenomes</taxon>
        <taxon>ecological metagenomes</taxon>
    </lineage>
</organism>
<dbReference type="InterPro" id="IPR051010">
    <property type="entry name" value="BCAA_transport"/>
</dbReference>
<protein>
    <recommendedName>
        <fullName evidence="2">Leucine-binding protein domain-containing protein</fullName>
    </recommendedName>
</protein>
<dbReference type="PANTHER" id="PTHR30483:SF6">
    <property type="entry name" value="PERIPLASMIC BINDING PROTEIN OF ABC TRANSPORTER FOR NATURAL AMINO ACIDS"/>
    <property type="match status" value="1"/>
</dbReference>
<feature type="domain" description="Leucine-binding protein" evidence="2">
    <location>
        <begin position="81"/>
        <end position="358"/>
    </location>
</feature>
<evidence type="ECO:0000259" key="2">
    <source>
        <dbReference type="Pfam" id="PF13458"/>
    </source>
</evidence>
<proteinExistence type="predicted"/>
<dbReference type="Gene3D" id="3.40.50.2300">
    <property type="match status" value="2"/>
</dbReference>
<name>A0A3B0UAY8_9ZZZZ</name>